<evidence type="ECO:0000313" key="3">
    <source>
        <dbReference type="Proteomes" id="UP000000447"/>
    </source>
</evidence>
<evidence type="ECO:0000256" key="1">
    <source>
        <dbReference type="SAM" id="Phobius"/>
    </source>
</evidence>
<dbReference type="AlphaFoldDB" id="B9KYK5"/>
<dbReference type="STRING" id="309801.trd_0551"/>
<proteinExistence type="predicted"/>
<feature type="transmembrane region" description="Helical" evidence="1">
    <location>
        <begin position="52"/>
        <end position="70"/>
    </location>
</feature>
<reference evidence="2 3" key="1">
    <citation type="journal article" date="2009" name="PLoS ONE">
        <title>Complete genome sequence of the aerobic CO-oxidizing thermophile Thermomicrobium roseum.</title>
        <authorList>
            <person name="Wu D."/>
            <person name="Raymond J."/>
            <person name="Wu M."/>
            <person name="Chatterji S."/>
            <person name="Ren Q."/>
            <person name="Graham J.E."/>
            <person name="Bryant D.A."/>
            <person name="Robb F."/>
            <person name="Colman A."/>
            <person name="Tallon L.J."/>
            <person name="Badger J.H."/>
            <person name="Madupu R."/>
            <person name="Ward N.L."/>
            <person name="Eisen J.A."/>
        </authorList>
    </citation>
    <scope>NUCLEOTIDE SEQUENCE [LARGE SCALE GENOMIC DNA]</scope>
    <source>
        <strain evidence="3">ATCC 27502 / DSM 5159 / P-2</strain>
    </source>
</reference>
<sequence length="123" mass="14190">MMTVAVSPTLPYAIKYRKHGRIVCLGKICRNDDGELIFGVPYKGRPFRTPSLPLPVYLHLLAAGVRWWIIRFDDQRKAYRIELARVDRVATIGTDGELTVPLRMFEACPYPEWPYAVRSVLIR</sequence>
<dbReference type="EMBL" id="CP001275">
    <property type="protein sequence ID" value="ACM05067.1"/>
    <property type="molecule type" value="Genomic_DNA"/>
</dbReference>
<dbReference type="KEGG" id="tro:trd_0551"/>
<accession>B9KYK5</accession>
<evidence type="ECO:0000313" key="2">
    <source>
        <dbReference type="EMBL" id="ACM05067.1"/>
    </source>
</evidence>
<organism evidence="2 3">
    <name type="scientific">Thermomicrobium roseum (strain ATCC 27502 / DSM 5159 / P-2)</name>
    <dbReference type="NCBI Taxonomy" id="309801"/>
    <lineage>
        <taxon>Bacteria</taxon>
        <taxon>Pseudomonadati</taxon>
        <taxon>Thermomicrobiota</taxon>
        <taxon>Thermomicrobia</taxon>
        <taxon>Thermomicrobiales</taxon>
        <taxon>Thermomicrobiaceae</taxon>
        <taxon>Thermomicrobium</taxon>
    </lineage>
</organism>
<dbReference type="HOGENOM" id="CLU_2014195_0_0_0"/>
<gene>
    <name evidence="2" type="ordered locus">trd_0551</name>
</gene>
<keyword evidence="1" id="KW-0472">Membrane</keyword>
<name>B9KYK5_THERP</name>
<dbReference type="Proteomes" id="UP000000447">
    <property type="component" value="Chromosome"/>
</dbReference>
<protein>
    <submittedName>
        <fullName evidence="2">Uncharacterized protein</fullName>
    </submittedName>
</protein>
<keyword evidence="3" id="KW-1185">Reference proteome</keyword>
<keyword evidence="1" id="KW-1133">Transmembrane helix</keyword>
<keyword evidence="1" id="KW-0812">Transmembrane</keyword>
<dbReference type="eggNOG" id="ENOG5030THK">
    <property type="taxonomic scope" value="Bacteria"/>
</dbReference>